<organism evidence="2 3">
    <name type="scientific">Porphyra umbilicalis</name>
    <name type="common">Purple laver</name>
    <name type="synonym">Red alga</name>
    <dbReference type="NCBI Taxonomy" id="2786"/>
    <lineage>
        <taxon>Eukaryota</taxon>
        <taxon>Rhodophyta</taxon>
        <taxon>Bangiophyceae</taxon>
        <taxon>Bangiales</taxon>
        <taxon>Bangiaceae</taxon>
        <taxon>Porphyra</taxon>
    </lineage>
</organism>
<evidence type="ECO:0000313" key="2">
    <source>
        <dbReference type="EMBL" id="OSX78605.1"/>
    </source>
</evidence>
<dbReference type="EMBL" id="KV918809">
    <property type="protein sequence ID" value="OSX78605.1"/>
    <property type="molecule type" value="Genomic_DNA"/>
</dbReference>
<accession>A0A1X6PD00</accession>
<proteinExistence type="predicted"/>
<dbReference type="Proteomes" id="UP000218209">
    <property type="component" value="Unassembled WGS sequence"/>
</dbReference>
<evidence type="ECO:0000256" key="1">
    <source>
        <dbReference type="SAM" id="MobiDB-lite"/>
    </source>
</evidence>
<gene>
    <name evidence="2" type="ORF">BU14_0105s0023</name>
</gene>
<feature type="region of interest" description="Disordered" evidence="1">
    <location>
        <begin position="1"/>
        <end position="23"/>
    </location>
</feature>
<dbReference type="AlphaFoldDB" id="A0A1X6PD00"/>
<sequence length="173" mass="17193">MKGGVAGGESVTTASPVKRPDGACVGATPIGLHLLLEPASVGTEDGRRESDGALQTSMTMPHFLPVAAIGVRDAVGRLDGMGASVGRGAGVREAAERRMAMGMSVAVGRRVGGDGVGGLVEGVTGHRLGVGVGGGGDGGHGVDRRRLGGVADDAPTPPYSRGWCNSRLSIGSR</sequence>
<evidence type="ECO:0000313" key="3">
    <source>
        <dbReference type="Proteomes" id="UP000218209"/>
    </source>
</evidence>
<protein>
    <submittedName>
        <fullName evidence="2">Uncharacterized protein</fullName>
    </submittedName>
</protein>
<name>A0A1X6PD00_PORUM</name>
<reference evidence="2 3" key="1">
    <citation type="submission" date="2017-03" db="EMBL/GenBank/DDBJ databases">
        <title>WGS assembly of Porphyra umbilicalis.</title>
        <authorList>
            <person name="Brawley S.H."/>
            <person name="Blouin N.A."/>
            <person name="Ficko-Blean E."/>
            <person name="Wheeler G.L."/>
            <person name="Lohr M."/>
            <person name="Goodson H.V."/>
            <person name="Jenkins J.W."/>
            <person name="Blaby-Haas C.E."/>
            <person name="Helliwell K.E."/>
            <person name="Chan C."/>
            <person name="Marriage T."/>
            <person name="Bhattacharya D."/>
            <person name="Klein A.S."/>
            <person name="Badis Y."/>
            <person name="Brodie J."/>
            <person name="Cao Y."/>
            <person name="Collen J."/>
            <person name="Dittami S.M."/>
            <person name="Gachon C.M."/>
            <person name="Green B.R."/>
            <person name="Karpowicz S."/>
            <person name="Kim J.W."/>
            <person name="Kudahl U."/>
            <person name="Lin S."/>
            <person name="Michel G."/>
            <person name="Mittag M."/>
            <person name="Olson B.J."/>
            <person name="Pangilinan J."/>
            <person name="Peng Y."/>
            <person name="Qiu H."/>
            <person name="Shu S."/>
            <person name="Singer J.T."/>
            <person name="Smith A.G."/>
            <person name="Sprecher B.N."/>
            <person name="Wagner V."/>
            <person name="Wang W."/>
            <person name="Wang Z.-Y."/>
            <person name="Yan J."/>
            <person name="Yarish C."/>
            <person name="Zoeuner-Riek S."/>
            <person name="Zhuang Y."/>
            <person name="Zou Y."/>
            <person name="Lindquist E.A."/>
            <person name="Grimwood J."/>
            <person name="Barry K."/>
            <person name="Rokhsar D.S."/>
            <person name="Schmutz J."/>
            <person name="Stiller J.W."/>
            <person name="Grossman A.R."/>
            <person name="Prochnik S.E."/>
        </authorList>
    </citation>
    <scope>NUCLEOTIDE SEQUENCE [LARGE SCALE GENOMIC DNA]</scope>
    <source>
        <strain evidence="2">4086291</strain>
    </source>
</reference>
<keyword evidence="3" id="KW-1185">Reference proteome</keyword>